<feature type="region of interest" description="Disordered" evidence="1">
    <location>
        <begin position="426"/>
        <end position="456"/>
    </location>
</feature>
<evidence type="ECO:0000313" key="3">
    <source>
        <dbReference type="Proteomes" id="UP001165082"/>
    </source>
</evidence>
<sequence>MYDLLYSSLLSENTPLSKSLYLAPESLCIQAFKSSSKRRGSVVGRMKKLVGRKERPWKGFTSQDPTLQDEDGGMVKGEGGKGWGEVGYMEGRLGPSEPMVKPRGKEGKGKGKGNETFDMFMSVIFNTPLSPSSISRSPTLSPSSDPNMSTVLHQACRLVDFDFVKILLDKGGLPDFRDGRNRTALHMAVGGMSQEELALRGVGGDNNDNINYNHQNRDRSDSMGSRNSNDGGGGGRRRSSLLKKLFKSSAILTIIEEEGQNTPAELASAAGHEELRAWLEAVAIYEDEGLLAFGEGEGERHGGGDQGKRKIAPYKWFDNLRTEGVDKERCRRVSEALTAISNTPANNVPIDKLRLDQPQAIANYIPNTFSREKVIMMLNAVGWDTAMLIDRFTTNPRKFLRQVNQMPAEEEIREEAELCRARIAADKTSAASEEDQKQERALLGTPEIADRKAPEATEEYECAICMDDFKSGSDEVRRDKKG</sequence>
<dbReference type="OrthoDB" id="205741at2759"/>
<evidence type="ECO:0000256" key="1">
    <source>
        <dbReference type="SAM" id="MobiDB-lite"/>
    </source>
</evidence>
<dbReference type="EMBL" id="BRXZ01000108">
    <property type="protein sequence ID" value="GMI05264.1"/>
    <property type="molecule type" value="Genomic_DNA"/>
</dbReference>
<dbReference type="SUPFAM" id="SSF48403">
    <property type="entry name" value="Ankyrin repeat"/>
    <property type="match status" value="1"/>
</dbReference>
<dbReference type="AlphaFoldDB" id="A0A9W7CII0"/>
<name>A0A9W7CII0_9STRA</name>
<accession>A0A9W7CII0</accession>
<feature type="compositionally biased region" description="Low complexity" evidence="1">
    <location>
        <begin position="205"/>
        <end position="214"/>
    </location>
</feature>
<comment type="caution">
    <text evidence="2">The sequence shown here is derived from an EMBL/GenBank/DDBJ whole genome shotgun (WGS) entry which is preliminary data.</text>
</comment>
<feature type="region of interest" description="Disordered" evidence="1">
    <location>
        <begin position="200"/>
        <end position="238"/>
    </location>
</feature>
<dbReference type="Proteomes" id="UP001165082">
    <property type="component" value="Unassembled WGS sequence"/>
</dbReference>
<protein>
    <submittedName>
        <fullName evidence="2">Uncharacterized protein</fullName>
    </submittedName>
</protein>
<organism evidence="2 3">
    <name type="scientific">Triparma retinervis</name>
    <dbReference type="NCBI Taxonomy" id="2557542"/>
    <lineage>
        <taxon>Eukaryota</taxon>
        <taxon>Sar</taxon>
        <taxon>Stramenopiles</taxon>
        <taxon>Ochrophyta</taxon>
        <taxon>Bolidophyceae</taxon>
        <taxon>Parmales</taxon>
        <taxon>Triparmaceae</taxon>
        <taxon>Triparma</taxon>
    </lineage>
</organism>
<dbReference type="InterPro" id="IPR036770">
    <property type="entry name" value="Ankyrin_rpt-contain_sf"/>
</dbReference>
<feature type="region of interest" description="Disordered" evidence="1">
    <location>
        <begin position="57"/>
        <end position="113"/>
    </location>
</feature>
<feature type="compositionally biased region" description="Basic and acidic residues" evidence="1">
    <location>
        <begin position="103"/>
        <end position="113"/>
    </location>
</feature>
<evidence type="ECO:0000313" key="2">
    <source>
        <dbReference type="EMBL" id="GMI05264.1"/>
    </source>
</evidence>
<gene>
    <name evidence="2" type="ORF">TrRE_jg2828</name>
</gene>
<feature type="compositionally biased region" description="Gly residues" evidence="1">
    <location>
        <begin position="74"/>
        <end position="85"/>
    </location>
</feature>
<dbReference type="Gene3D" id="1.25.40.20">
    <property type="entry name" value="Ankyrin repeat-containing domain"/>
    <property type="match status" value="1"/>
</dbReference>
<reference evidence="2" key="1">
    <citation type="submission" date="2022-07" db="EMBL/GenBank/DDBJ databases">
        <title>Genome analysis of Parmales, a sister group of diatoms, reveals the evolutionary specialization of diatoms from phago-mixotrophs to photoautotrophs.</title>
        <authorList>
            <person name="Ban H."/>
            <person name="Sato S."/>
            <person name="Yoshikawa S."/>
            <person name="Kazumasa Y."/>
            <person name="Nakamura Y."/>
            <person name="Ichinomiya M."/>
            <person name="Saitoh K."/>
            <person name="Sato N."/>
            <person name="Blanc-Mathieu R."/>
            <person name="Endo H."/>
            <person name="Kuwata A."/>
            <person name="Ogata H."/>
        </authorList>
    </citation>
    <scope>NUCLEOTIDE SEQUENCE</scope>
</reference>
<proteinExistence type="predicted"/>
<keyword evidence="3" id="KW-1185">Reference proteome</keyword>